<evidence type="ECO:0000256" key="2">
    <source>
        <dbReference type="ARBA" id="ARBA00006606"/>
    </source>
</evidence>
<dbReference type="CDD" id="cd02873">
    <property type="entry name" value="GH18_IDGF"/>
    <property type="match status" value="1"/>
</dbReference>
<dbReference type="FunFam" id="3.20.20.80:FF:000071">
    <property type="entry name" value="Imaginal disc growth factor"/>
    <property type="match status" value="1"/>
</dbReference>
<dbReference type="Gene3D" id="3.20.20.80">
    <property type="entry name" value="Glycosidases"/>
    <property type="match status" value="1"/>
</dbReference>
<dbReference type="CTD" id="34981"/>
<dbReference type="FunFam" id="3.10.50.10:FF:000007">
    <property type="entry name" value="chitinase-like protein Idgf4"/>
    <property type="match status" value="1"/>
</dbReference>
<dbReference type="PROSITE" id="PS51910">
    <property type="entry name" value="GH18_2"/>
    <property type="match status" value="1"/>
</dbReference>
<dbReference type="GO" id="GO:0008061">
    <property type="term" value="F:chitin binding"/>
    <property type="evidence" value="ECO:0007669"/>
    <property type="project" value="InterPro"/>
</dbReference>
<dbReference type="SUPFAM" id="SSF51445">
    <property type="entry name" value="(Trans)glycosidases"/>
    <property type="match status" value="1"/>
</dbReference>
<dbReference type="PANTHER" id="PTHR11177:SF235">
    <property type="entry name" value="CHITINASE-LIKE PROTEIN IDGF1-RELATED"/>
    <property type="match status" value="1"/>
</dbReference>
<dbReference type="GO" id="GO:0006032">
    <property type="term" value="P:chitin catabolic process"/>
    <property type="evidence" value="ECO:0007669"/>
    <property type="project" value="TreeGrafter"/>
</dbReference>
<keyword evidence="10" id="KW-1185">Reference proteome</keyword>
<dbReference type="GeneID" id="115631049"/>
<evidence type="ECO:0000313" key="11">
    <source>
        <dbReference type="RefSeq" id="XP_030383542.1"/>
    </source>
</evidence>
<evidence type="ECO:0000256" key="1">
    <source>
        <dbReference type="ARBA" id="ARBA00004613"/>
    </source>
</evidence>
<dbReference type="SMART" id="SM00636">
    <property type="entry name" value="Glyco_18"/>
    <property type="match status" value="1"/>
</dbReference>
<reference evidence="11" key="1">
    <citation type="submission" date="2025-08" db="UniProtKB">
        <authorList>
            <consortium name="RefSeq"/>
        </authorList>
    </citation>
    <scope>IDENTIFICATION</scope>
    <source>
        <strain evidence="11">11010-0011.00</strain>
        <tissue evidence="11">Whole body</tissue>
    </source>
</reference>
<sequence>MRFTTIYLSLALAMLLSQPFEATASNLVCFYDSRGFEREGLAQFTLADMELAMQFCTHVIYGYAGLDAKTLELQVLNQPLDLQKRHFASVTALKQKFPYIKVLLSVGGDRDLENEEKYIKLLEAGRQNQNRFIESALETVRRFDFDGLDLAFQLPRNKPRKVHSDAGMAWKSFKKFFTGDFIVDEEADTHREQFTDLVRDLSHAIKQYDLLLSLTVLPNVNSSWYYDAPSIINFLDIVNLGTFDFLTPTRNPEEADYTAPLYEVLTQNRLGHYNVNYQMEHWLLQRVPLNKLNIGIASYGRAWKLTKDSGVEGTPVVSATDGPAPAGVQTKTPGLLNWAEICQLLPNPGNANAKGNAAPVRRVGDPTKRYGNYAFRAADENGDYGLWISYEDPDTAASKAQYVRAKNLGGVALFDLTLDDFRGQCTGDRFPMLRAIKYRLL</sequence>
<dbReference type="InterPro" id="IPR015520">
    <property type="entry name" value="IDGF"/>
</dbReference>
<evidence type="ECO:0000256" key="4">
    <source>
        <dbReference type="ARBA" id="ARBA00022525"/>
    </source>
</evidence>
<dbReference type="InterPro" id="IPR011583">
    <property type="entry name" value="Chitinase_II/V-like_cat"/>
</dbReference>
<keyword evidence="5 8" id="KW-0732">Signal</keyword>
<keyword evidence="3" id="KW-0217">Developmental protein</keyword>
<comment type="similarity">
    <text evidence="2">Belongs to the glycosyl hydrolase 18 family. IDGF subfamily.</text>
</comment>
<dbReference type="SUPFAM" id="SSF54556">
    <property type="entry name" value="Chitinase insertion domain"/>
    <property type="match status" value="1"/>
</dbReference>
<evidence type="ECO:0000256" key="3">
    <source>
        <dbReference type="ARBA" id="ARBA00022473"/>
    </source>
</evidence>
<dbReference type="GO" id="GO:0005975">
    <property type="term" value="P:carbohydrate metabolic process"/>
    <property type="evidence" value="ECO:0007669"/>
    <property type="project" value="InterPro"/>
</dbReference>
<dbReference type="RefSeq" id="XP_030383542.1">
    <property type="nucleotide sequence ID" value="XM_030527682.1"/>
</dbReference>
<dbReference type="GO" id="GO:0004568">
    <property type="term" value="F:chitinase activity"/>
    <property type="evidence" value="ECO:0007669"/>
    <property type="project" value="TreeGrafter"/>
</dbReference>
<evidence type="ECO:0000256" key="6">
    <source>
        <dbReference type="ARBA" id="ARBA00023157"/>
    </source>
</evidence>
<dbReference type="GO" id="GO:0005576">
    <property type="term" value="C:extracellular region"/>
    <property type="evidence" value="ECO:0007669"/>
    <property type="project" value="UniProtKB-SubCell"/>
</dbReference>
<keyword evidence="6" id="KW-1015">Disulfide bond</keyword>
<evidence type="ECO:0000256" key="5">
    <source>
        <dbReference type="ARBA" id="ARBA00022729"/>
    </source>
</evidence>
<dbReference type="Gene3D" id="3.10.50.10">
    <property type="match status" value="1"/>
</dbReference>
<accession>A0A6J2U8N1</accession>
<dbReference type="InterPro" id="IPR001223">
    <property type="entry name" value="Glyco_hydro18_cat"/>
</dbReference>
<organism evidence="10 11">
    <name type="scientific">Drosophila lebanonensis</name>
    <name type="common">Fruit fly</name>
    <name type="synonym">Scaptodrosophila lebanonensis</name>
    <dbReference type="NCBI Taxonomy" id="7225"/>
    <lineage>
        <taxon>Eukaryota</taxon>
        <taxon>Metazoa</taxon>
        <taxon>Ecdysozoa</taxon>
        <taxon>Arthropoda</taxon>
        <taxon>Hexapoda</taxon>
        <taxon>Insecta</taxon>
        <taxon>Pterygota</taxon>
        <taxon>Neoptera</taxon>
        <taxon>Endopterygota</taxon>
        <taxon>Diptera</taxon>
        <taxon>Brachycera</taxon>
        <taxon>Muscomorpha</taxon>
        <taxon>Ephydroidea</taxon>
        <taxon>Drosophilidae</taxon>
        <taxon>Scaptodrosophila</taxon>
    </lineage>
</organism>
<protein>
    <submittedName>
        <fullName evidence="11">Chitinase-like protein Idgf3</fullName>
    </submittedName>
</protein>
<dbReference type="InterPro" id="IPR017853">
    <property type="entry name" value="GH"/>
</dbReference>
<proteinExistence type="inferred from homology"/>
<dbReference type="AlphaFoldDB" id="A0A6J2U8N1"/>
<name>A0A6J2U8N1_DROLE</name>
<evidence type="ECO:0000259" key="9">
    <source>
        <dbReference type="PROSITE" id="PS51910"/>
    </source>
</evidence>
<evidence type="ECO:0000256" key="8">
    <source>
        <dbReference type="SAM" id="SignalP"/>
    </source>
</evidence>
<gene>
    <name evidence="11" type="primary">LOC115631049</name>
</gene>
<feature type="domain" description="GH18" evidence="9">
    <location>
        <begin position="25"/>
        <end position="441"/>
    </location>
</feature>
<keyword evidence="4" id="KW-0964">Secreted</keyword>
<feature type="signal peptide" evidence="8">
    <location>
        <begin position="1"/>
        <end position="24"/>
    </location>
</feature>
<dbReference type="InterPro" id="IPR050314">
    <property type="entry name" value="Glycosyl_Hydrlase_18"/>
</dbReference>
<feature type="chain" id="PRO_5027050403" evidence="8">
    <location>
        <begin position="25"/>
        <end position="441"/>
    </location>
</feature>
<dbReference type="InterPro" id="IPR029070">
    <property type="entry name" value="Chitinase_insertion_sf"/>
</dbReference>
<evidence type="ECO:0000256" key="7">
    <source>
        <dbReference type="ARBA" id="ARBA00023180"/>
    </source>
</evidence>
<dbReference type="PANTHER" id="PTHR11177">
    <property type="entry name" value="CHITINASE"/>
    <property type="match status" value="1"/>
</dbReference>
<evidence type="ECO:0000313" key="10">
    <source>
        <dbReference type="Proteomes" id="UP000504634"/>
    </source>
</evidence>
<dbReference type="OrthoDB" id="76388at2759"/>
<dbReference type="Proteomes" id="UP000504634">
    <property type="component" value="Unplaced"/>
</dbReference>
<keyword evidence="7" id="KW-0325">Glycoprotein</keyword>
<dbReference type="Pfam" id="PF00704">
    <property type="entry name" value="Glyco_hydro_18"/>
    <property type="match status" value="1"/>
</dbReference>
<comment type="subcellular location">
    <subcellularLocation>
        <location evidence="1">Secreted</location>
    </subcellularLocation>
</comment>